<dbReference type="Proteomes" id="UP000822369">
    <property type="component" value="Unassembled WGS sequence"/>
</dbReference>
<evidence type="ECO:0000313" key="2">
    <source>
        <dbReference type="EMBL" id="KAF7199221.1"/>
    </source>
</evidence>
<dbReference type="EMBL" id="JAAVVJ010004836">
    <property type="protein sequence ID" value="KAF7199221.1"/>
    <property type="molecule type" value="Genomic_DNA"/>
</dbReference>
<reference evidence="2" key="1">
    <citation type="submission" date="2020-03" db="EMBL/GenBank/DDBJ databases">
        <title>Intra-Species Differences in Population Size shape Life History and Genome Evolution.</title>
        <authorList>
            <person name="Willemsen D."/>
            <person name="Cui R."/>
            <person name="Valenzano D.R."/>
        </authorList>
    </citation>
    <scope>NUCLEOTIDE SEQUENCE</scope>
    <source>
        <strain evidence="2">GRZ</strain>
        <tissue evidence="2">Whole</tissue>
    </source>
</reference>
<dbReference type="InterPro" id="IPR001810">
    <property type="entry name" value="F-box_dom"/>
</dbReference>
<organism evidence="2 3">
    <name type="scientific">Nothobranchius furzeri</name>
    <name type="common">Turquoise killifish</name>
    <dbReference type="NCBI Taxonomy" id="105023"/>
    <lineage>
        <taxon>Eukaryota</taxon>
        <taxon>Metazoa</taxon>
        <taxon>Chordata</taxon>
        <taxon>Craniata</taxon>
        <taxon>Vertebrata</taxon>
        <taxon>Euteleostomi</taxon>
        <taxon>Actinopterygii</taxon>
        <taxon>Neopterygii</taxon>
        <taxon>Teleostei</taxon>
        <taxon>Neoteleostei</taxon>
        <taxon>Acanthomorphata</taxon>
        <taxon>Ovalentaria</taxon>
        <taxon>Atherinomorphae</taxon>
        <taxon>Cyprinodontiformes</taxon>
        <taxon>Nothobranchiidae</taxon>
        <taxon>Nothobranchius</taxon>
    </lineage>
</organism>
<accession>A0A9D2XBP0</accession>
<gene>
    <name evidence="2" type="ORF">G4P62_001183</name>
</gene>
<sequence length="304" mass="35030">EKMFTLLTSMSWPPGRIHKSTCCVACRKTLGPRTSCFFLLGVGRQVKLTIICSVRVAGFIDSGFWMEKTGRDLEFFPQQFMGNCCGIFMLMYALCICTSSPPSFTEEEMPAIRLWWCIQLLERFGIEGHGQRFAFWTEEASLLLQGTLQPVFRVPKATSSKPSPSLIRPAEADRCLILELPERVLMDILEEVVLHEGDTAIFKLALVCSMFRDLVSTEYFRRRAHFKWLHSEDFSVCTWSRFSEKYREQYFNMYSIEICLQCGDQYKHCPGGYVGRGKRGELRALYSEEMLPGYCSHFCSQMNS</sequence>
<dbReference type="Gene3D" id="3.40.395.10">
    <property type="entry name" value="Adenoviral Proteinase, Chain A"/>
    <property type="match status" value="1"/>
</dbReference>
<dbReference type="InterPro" id="IPR036047">
    <property type="entry name" value="F-box-like_dom_sf"/>
</dbReference>
<dbReference type="SUPFAM" id="SSF81383">
    <property type="entry name" value="F-box domain"/>
    <property type="match status" value="1"/>
</dbReference>
<dbReference type="InterPro" id="IPR038765">
    <property type="entry name" value="Papain-like_cys_pep_sf"/>
</dbReference>
<dbReference type="AlphaFoldDB" id="A0A9D2XBP0"/>
<feature type="domain" description="F-box" evidence="1">
    <location>
        <begin position="174"/>
        <end position="223"/>
    </location>
</feature>
<proteinExistence type="predicted"/>
<dbReference type="Pfam" id="PF18866">
    <property type="entry name" value="CxC7"/>
    <property type="match status" value="1"/>
</dbReference>
<comment type="caution">
    <text evidence="2">The sequence shown here is derived from an EMBL/GenBank/DDBJ whole genome shotgun (WGS) entry which is preliminary data.</text>
</comment>
<protein>
    <submittedName>
        <fullName evidence="2">Transcript variant X1</fullName>
    </submittedName>
</protein>
<dbReference type="SUPFAM" id="SSF54001">
    <property type="entry name" value="Cysteine proteinases"/>
    <property type="match status" value="1"/>
</dbReference>
<feature type="non-terminal residue" evidence="2">
    <location>
        <position position="304"/>
    </location>
</feature>
<evidence type="ECO:0000259" key="1">
    <source>
        <dbReference type="PROSITE" id="PS50181"/>
    </source>
</evidence>
<dbReference type="InterPro" id="IPR041300">
    <property type="entry name" value="CxC7"/>
</dbReference>
<name>A0A9D2XBP0_NOTFU</name>
<dbReference type="PROSITE" id="PS50181">
    <property type="entry name" value="FBOX"/>
    <property type="match status" value="1"/>
</dbReference>
<evidence type="ECO:0000313" key="3">
    <source>
        <dbReference type="Proteomes" id="UP000822369"/>
    </source>
</evidence>